<evidence type="ECO:0000256" key="3">
    <source>
        <dbReference type="ARBA" id="ARBA00005708"/>
    </source>
</evidence>
<dbReference type="PANTHER" id="PTHR42844:SF1">
    <property type="entry name" value="DIHYDRONEOPTERIN ALDOLASE 1-RELATED"/>
    <property type="match status" value="1"/>
</dbReference>
<protein>
    <recommendedName>
        <fullName evidence="6">7,8-dihydroneopterin aldolase</fullName>
        <ecNumber evidence="6">4.1.2.25</ecNumber>
    </recommendedName>
</protein>
<evidence type="ECO:0000256" key="2">
    <source>
        <dbReference type="ARBA" id="ARBA00005013"/>
    </source>
</evidence>
<dbReference type="NCBIfam" id="TIGR00525">
    <property type="entry name" value="folB"/>
    <property type="match status" value="1"/>
</dbReference>
<keyword evidence="5 6" id="KW-0456">Lyase</keyword>
<evidence type="ECO:0000256" key="4">
    <source>
        <dbReference type="ARBA" id="ARBA00022909"/>
    </source>
</evidence>
<comment type="similarity">
    <text evidence="3 6">Belongs to the DHNA family.</text>
</comment>
<sequence length="129" mass="13794">MTDSITLTGLRAFAHHGVFDFEREAGQEFVIDVTVSLDLRPAAGGDELGATMHYGELAEAVVAAVERDPVDLIETVAERIADVVLANERAEAVRVTVHKPSAPITVPFADVAVTIERTQADRTQAGRAV</sequence>
<dbReference type="PANTHER" id="PTHR42844">
    <property type="entry name" value="DIHYDRONEOPTERIN ALDOLASE 1-RELATED"/>
    <property type="match status" value="1"/>
</dbReference>
<dbReference type="CDD" id="cd00534">
    <property type="entry name" value="DHNA_DHNTPE"/>
    <property type="match status" value="1"/>
</dbReference>
<name>A0A3N2BZZ8_9MICO</name>
<dbReference type="InterPro" id="IPR043133">
    <property type="entry name" value="GTP-CH-I_C/QueF"/>
</dbReference>
<dbReference type="RefSeq" id="WP_079705157.1">
    <property type="nucleotide sequence ID" value="NZ_FXAP01000001.1"/>
</dbReference>
<dbReference type="FunFam" id="3.30.1130.10:FF:000003">
    <property type="entry name" value="7,8-dihydroneopterin aldolase"/>
    <property type="match status" value="1"/>
</dbReference>
<evidence type="ECO:0000259" key="7">
    <source>
        <dbReference type="SMART" id="SM00905"/>
    </source>
</evidence>
<evidence type="ECO:0000256" key="6">
    <source>
        <dbReference type="RuleBase" id="RU362079"/>
    </source>
</evidence>
<evidence type="ECO:0000313" key="9">
    <source>
        <dbReference type="Proteomes" id="UP000266915"/>
    </source>
</evidence>
<dbReference type="GO" id="GO:0046654">
    <property type="term" value="P:tetrahydrofolate biosynthetic process"/>
    <property type="evidence" value="ECO:0007669"/>
    <property type="project" value="UniProtKB-UniRule"/>
</dbReference>
<evidence type="ECO:0000256" key="5">
    <source>
        <dbReference type="ARBA" id="ARBA00023239"/>
    </source>
</evidence>
<proteinExistence type="inferred from homology"/>
<dbReference type="UniPathway" id="UPA00077">
    <property type="reaction ID" value="UER00154"/>
</dbReference>
<dbReference type="SUPFAM" id="SSF55620">
    <property type="entry name" value="Tetrahydrobiopterin biosynthesis enzymes-like"/>
    <property type="match status" value="1"/>
</dbReference>
<comment type="caution">
    <text evidence="8">The sequence shown here is derived from an EMBL/GenBank/DDBJ whole genome shotgun (WGS) entry which is preliminary data.</text>
</comment>
<dbReference type="AlphaFoldDB" id="A0A3N2BZZ8"/>
<dbReference type="GO" id="GO:0005737">
    <property type="term" value="C:cytoplasm"/>
    <property type="evidence" value="ECO:0007669"/>
    <property type="project" value="TreeGrafter"/>
</dbReference>
<gene>
    <name evidence="8" type="ORF">EDD42_0857</name>
</gene>
<dbReference type="InterPro" id="IPR006156">
    <property type="entry name" value="Dihydroneopterin_aldolase"/>
</dbReference>
<organism evidence="8 9">
    <name type="scientific">Plantibacter flavus</name>
    <dbReference type="NCBI Taxonomy" id="150123"/>
    <lineage>
        <taxon>Bacteria</taxon>
        <taxon>Bacillati</taxon>
        <taxon>Actinomycetota</taxon>
        <taxon>Actinomycetes</taxon>
        <taxon>Micrococcales</taxon>
        <taxon>Microbacteriaceae</taxon>
        <taxon>Plantibacter</taxon>
    </lineage>
</organism>
<dbReference type="GO" id="GO:0004150">
    <property type="term" value="F:dihydroneopterin aldolase activity"/>
    <property type="evidence" value="ECO:0007669"/>
    <property type="project" value="UniProtKB-UniRule"/>
</dbReference>
<dbReference type="GO" id="GO:0046656">
    <property type="term" value="P:folic acid biosynthetic process"/>
    <property type="evidence" value="ECO:0007669"/>
    <property type="project" value="UniProtKB-UniRule"/>
</dbReference>
<dbReference type="Gene3D" id="3.30.1130.10">
    <property type="match status" value="1"/>
</dbReference>
<dbReference type="Proteomes" id="UP000266915">
    <property type="component" value="Unassembled WGS sequence"/>
</dbReference>
<dbReference type="EC" id="4.1.2.25" evidence="6"/>
<dbReference type="SMART" id="SM00905">
    <property type="entry name" value="FolB"/>
    <property type="match status" value="1"/>
</dbReference>
<evidence type="ECO:0000313" key="8">
    <source>
        <dbReference type="EMBL" id="ROR80811.1"/>
    </source>
</evidence>
<keyword evidence="9" id="KW-1185">Reference proteome</keyword>
<comment type="catalytic activity">
    <reaction evidence="1 6">
        <text>7,8-dihydroneopterin = 6-hydroxymethyl-7,8-dihydropterin + glycolaldehyde</text>
        <dbReference type="Rhea" id="RHEA:10540"/>
        <dbReference type="ChEBI" id="CHEBI:17001"/>
        <dbReference type="ChEBI" id="CHEBI:17071"/>
        <dbReference type="ChEBI" id="CHEBI:44841"/>
        <dbReference type="EC" id="4.1.2.25"/>
    </reaction>
</comment>
<reference evidence="8 9" key="1">
    <citation type="submission" date="2018-11" db="EMBL/GenBank/DDBJ databases">
        <title>Sequencing the genomes of 1000 actinobacteria strains.</title>
        <authorList>
            <person name="Klenk H.-P."/>
        </authorList>
    </citation>
    <scope>NUCLEOTIDE SEQUENCE [LARGE SCALE GENOMIC DNA]</scope>
    <source>
        <strain evidence="8 9">DSM 14012</strain>
    </source>
</reference>
<evidence type="ECO:0000256" key="1">
    <source>
        <dbReference type="ARBA" id="ARBA00001353"/>
    </source>
</evidence>
<feature type="domain" description="Dihydroneopterin aldolase/epimerase" evidence="7">
    <location>
        <begin position="5"/>
        <end position="117"/>
    </location>
</feature>
<comment type="pathway">
    <text evidence="2 6">Cofactor biosynthesis; tetrahydrofolate biosynthesis; 2-amino-4-hydroxy-6-hydroxymethyl-7,8-dihydropteridine diphosphate from 7,8-dihydroneopterin triphosphate: step 3/4.</text>
</comment>
<comment type="function">
    <text evidence="6">Catalyzes the conversion of 7,8-dihydroneopterin to 6-hydroxymethyl-7,8-dihydropterin.</text>
</comment>
<dbReference type="EMBL" id="RKHL01000001">
    <property type="protein sequence ID" value="ROR80811.1"/>
    <property type="molecule type" value="Genomic_DNA"/>
</dbReference>
<dbReference type="InterPro" id="IPR006157">
    <property type="entry name" value="FolB_dom"/>
</dbReference>
<keyword evidence="4 6" id="KW-0289">Folate biosynthesis</keyword>
<dbReference type="NCBIfam" id="TIGR00526">
    <property type="entry name" value="folB_dom"/>
    <property type="match status" value="1"/>
</dbReference>
<dbReference type="Pfam" id="PF02152">
    <property type="entry name" value="FolB"/>
    <property type="match status" value="1"/>
</dbReference>
<accession>A0A3N2BZZ8</accession>